<accession>A0A1G2RKI2</accession>
<comment type="caution">
    <text evidence="1">The sequence shown here is derived from an EMBL/GenBank/DDBJ whole genome shotgun (WGS) entry which is preliminary data.</text>
</comment>
<protein>
    <submittedName>
        <fullName evidence="1">Uncharacterized protein</fullName>
    </submittedName>
</protein>
<proteinExistence type="predicted"/>
<dbReference type="Proteomes" id="UP000176917">
    <property type="component" value="Unassembled WGS sequence"/>
</dbReference>
<name>A0A1G2RKI2_9BACT</name>
<reference evidence="1 2" key="1">
    <citation type="journal article" date="2016" name="Nat. Commun.">
        <title>Thousands of microbial genomes shed light on interconnected biogeochemical processes in an aquifer system.</title>
        <authorList>
            <person name="Anantharaman K."/>
            <person name="Brown C.T."/>
            <person name="Hug L.A."/>
            <person name="Sharon I."/>
            <person name="Castelle C.J."/>
            <person name="Probst A.J."/>
            <person name="Thomas B.C."/>
            <person name="Singh A."/>
            <person name="Wilkins M.J."/>
            <person name="Karaoz U."/>
            <person name="Brodie E.L."/>
            <person name="Williams K.H."/>
            <person name="Hubbard S.S."/>
            <person name="Banfield J.F."/>
        </authorList>
    </citation>
    <scope>NUCLEOTIDE SEQUENCE [LARGE SCALE GENOMIC DNA]</scope>
</reference>
<sequence length="184" mass="20644">MPLSEIDVRLIRELRNSSVLQDVADDRLQQANGVILVVCGDGDEIPELLEFVKLRLNSQGLPARTHLIALNGGALRIPRNSPVNSWNEGEMVLQEIRDAMVLKGIRTVNIYAHAPCGKARVAGFSIIRVVEVLLDAGERIRREIRDCNVASFLHIDRGDRRTYYVSEKAWCAWHQNPVLTVPVT</sequence>
<dbReference type="AlphaFoldDB" id="A0A1G2RKI2"/>
<evidence type="ECO:0000313" key="2">
    <source>
        <dbReference type="Proteomes" id="UP000176917"/>
    </source>
</evidence>
<dbReference type="EMBL" id="MHUG01000022">
    <property type="protein sequence ID" value="OHA72812.1"/>
    <property type="molecule type" value="Genomic_DNA"/>
</dbReference>
<gene>
    <name evidence="1" type="ORF">A3B24_02795</name>
</gene>
<organism evidence="1 2">
    <name type="scientific">Candidatus Wildermuthbacteria bacterium RIFCSPLOWO2_01_FULL_48_16</name>
    <dbReference type="NCBI Taxonomy" id="1802461"/>
    <lineage>
        <taxon>Bacteria</taxon>
        <taxon>Candidatus Wildermuthiibacteriota</taxon>
    </lineage>
</organism>
<evidence type="ECO:0000313" key="1">
    <source>
        <dbReference type="EMBL" id="OHA72812.1"/>
    </source>
</evidence>